<dbReference type="Gene3D" id="2.60.40.1120">
    <property type="entry name" value="Carboxypeptidase-like, regulatory domain"/>
    <property type="match status" value="1"/>
</dbReference>
<evidence type="ECO:0000313" key="2">
    <source>
        <dbReference type="EMBL" id="GAA4931551.1"/>
    </source>
</evidence>
<name>A0ABP9GEF7_9SPHI</name>
<dbReference type="SUPFAM" id="SSF49464">
    <property type="entry name" value="Carboxypeptidase regulatory domain-like"/>
    <property type="match status" value="1"/>
</dbReference>
<evidence type="ECO:0008006" key="4">
    <source>
        <dbReference type="Google" id="ProtNLM"/>
    </source>
</evidence>
<dbReference type="InterPro" id="IPR008969">
    <property type="entry name" value="CarboxyPept-like_regulatory"/>
</dbReference>
<gene>
    <name evidence="2" type="ORF">GCM10023313_40700</name>
</gene>
<dbReference type="EMBL" id="BAABJI010000004">
    <property type="protein sequence ID" value="GAA4931551.1"/>
    <property type="molecule type" value="Genomic_DNA"/>
</dbReference>
<evidence type="ECO:0000313" key="3">
    <source>
        <dbReference type="Proteomes" id="UP001501436"/>
    </source>
</evidence>
<proteinExistence type="predicted"/>
<keyword evidence="1" id="KW-0732">Signal</keyword>
<comment type="caution">
    <text evidence="2">The sequence shown here is derived from an EMBL/GenBank/DDBJ whole genome shotgun (WGS) entry which is preliminary data.</text>
</comment>
<feature type="chain" id="PRO_5045432475" description="Carboxypeptidase-like protein" evidence="1">
    <location>
        <begin position="20"/>
        <end position="347"/>
    </location>
</feature>
<dbReference type="Proteomes" id="UP001501436">
    <property type="component" value="Unassembled WGS sequence"/>
</dbReference>
<dbReference type="RefSeq" id="WP_345334424.1">
    <property type="nucleotide sequence ID" value="NZ_BAABJI010000004.1"/>
</dbReference>
<reference evidence="3" key="1">
    <citation type="journal article" date="2019" name="Int. J. Syst. Evol. Microbiol.">
        <title>The Global Catalogue of Microorganisms (GCM) 10K type strain sequencing project: providing services to taxonomists for standard genome sequencing and annotation.</title>
        <authorList>
            <consortium name="The Broad Institute Genomics Platform"/>
            <consortium name="The Broad Institute Genome Sequencing Center for Infectious Disease"/>
            <person name="Wu L."/>
            <person name="Ma J."/>
        </authorList>
    </citation>
    <scope>NUCLEOTIDE SEQUENCE [LARGE SCALE GENOMIC DNA]</scope>
    <source>
        <strain evidence="3">JCM 18283</strain>
    </source>
</reference>
<protein>
    <recommendedName>
        <fullName evidence="4">Carboxypeptidase-like protein</fullName>
    </recommendedName>
</protein>
<organism evidence="2 3">
    <name type="scientific">Mucilaginibacter defluvii</name>
    <dbReference type="NCBI Taxonomy" id="1196019"/>
    <lineage>
        <taxon>Bacteria</taxon>
        <taxon>Pseudomonadati</taxon>
        <taxon>Bacteroidota</taxon>
        <taxon>Sphingobacteriia</taxon>
        <taxon>Sphingobacteriales</taxon>
        <taxon>Sphingobacteriaceae</taxon>
        <taxon>Mucilaginibacter</taxon>
    </lineage>
</organism>
<accession>A0ABP9GEF7</accession>
<feature type="signal peptide" evidence="1">
    <location>
        <begin position="1"/>
        <end position="19"/>
    </location>
</feature>
<sequence length="347" mass="39925">MRFWLLFFLLLPLSSIAQHKISGRVLNAIDNKPINNASVLLNNTTIGTASSADGTFTLQNVKGGKYELIISSVGYETYMSSVFIENNYAELKTVKLLPKSIVLSEVNVRPDADWFARYDVFKREFLGSSKLASKCKILNPEILNLEYSKNKHVLKATTDDFLIIENSELGYRIKYLLQEFNFDQSHRMLFYGGSTLFEDMKGTPSQKKKWKKNRLKAYLGSQVHFLRSAIGNRLADENFEVLRLVRDTSNRKGIFSRIQYLVKQPLQVTDYIKHTDQRTLFALQFKDCLYVMYKKRRNTEANAFAMNLKEAPKHEASIDPHSVINEGIWATQRVAELLPVNYEPPID</sequence>
<dbReference type="Pfam" id="PF13715">
    <property type="entry name" value="CarbopepD_reg_2"/>
    <property type="match status" value="1"/>
</dbReference>
<evidence type="ECO:0000256" key="1">
    <source>
        <dbReference type="SAM" id="SignalP"/>
    </source>
</evidence>
<keyword evidence="3" id="KW-1185">Reference proteome</keyword>